<reference evidence="2" key="2">
    <citation type="submission" date="2022-01" db="EMBL/GenBank/DDBJ databases">
        <authorList>
            <person name="Yamashiro T."/>
            <person name="Shiraishi A."/>
            <person name="Satake H."/>
            <person name="Nakayama K."/>
        </authorList>
    </citation>
    <scope>NUCLEOTIDE SEQUENCE</scope>
</reference>
<evidence type="ECO:0000313" key="2">
    <source>
        <dbReference type="EMBL" id="GJS50550.1"/>
    </source>
</evidence>
<proteinExistence type="predicted"/>
<dbReference type="Proteomes" id="UP001151760">
    <property type="component" value="Unassembled WGS sequence"/>
</dbReference>
<protein>
    <submittedName>
        <fullName evidence="2">Uncharacterized protein</fullName>
    </submittedName>
</protein>
<dbReference type="EMBL" id="BQNB010008524">
    <property type="protein sequence ID" value="GJS50550.1"/>
    <property type="molecule type" value="Genomic_DNA"/>
</dbReference>
<name>A0ABQ4WCC0_9ASTR</name>
<reference evidence="2" key="1">
    <citation type="journal article" date="2022" name="Int. J. Mol. Sci.">
        <title>Draft Genome of Tanacetum Coccineum: Genomic Comparison of Closely Related Tanacetum-Family Plants.</title>
        <authorList>
            <person name="Yamashiro T."/>
            <person name="Shiraishi A."/>
            <person name="Nakayama K."/>
            <person name="Satake H."/>
        </authorList>
    </citation>
    <scope>NUCLEOTIDE SEQUENCE</scope>
</reference>
<sequence length="69" mass="7775">MVTVSMLQAFKHGCKDFKHDYVISPLNSFSAAEMDVSQNRQPYNNGHVPDSANHYNNGPDVTHNKLVQE</sequence>
<accession>A0ABQ4WCC0</accession>
<comment type="caution">
    <text evidence="2">The sequence shown here is derived from an EMBL/GenBank/DDBJ whole genome shotgun (WGS) entry which is preliminary data.</text>
</comment>
<keyword evidence="3" id="KW-1185">Reference proteome</keyword>
<feature type="region of interest" description="Disordered" evidence="1">
    <location>
        <begin position="39"/>
        <end position="69"/>
    </location>
</feature>
<gene>
    <name evidence="2" type="ORF">Tco_0623912</name>
</gene>
<evidence type="ECO:0000313" key="3">
    <source>
        <dbReference type="Proteomes" id="UP001151760"/>
    </source>
</evidence>
<organism evidence="2 3">
    <name type="scientific">Tanacetum coccineum</name>
    <dbReference type="NCBI Taxonomy" id="301880"/>
    <lineage>
        <taxon>Eukaryota</taxon>
        <taxon>Viridiplantae</taxon>
        <taxon>Streptophyta</taxon>
        <taxon>Embryophyta</taxon>
        <taxon>Tracheophyta</taxon>
        <taxon>Spermatophyta</taxon>
        <taxon>Magnoliopsida</taxon>
        <taxon>eudicotyledons</taxon>
        <taxon>Gunneridae</taxon>
        <taxon>Pentapetalae</taxon>
        <taxon>asterids</taxon>
        <taxon>campanulids</taxon>
        <taxon>Asterales</taxon>
        <taxon>Asteraceae</taxon>
        <taxon>Asteroideae</taxon>
        <taxon>Anthemideae</taxon>
        <taxon>Anthemidinae</taxon>
        <taxon>Tanacetum</taxon>
    </lineage>
</organism>
<evidence type="ECO:0000256" key="1">
    <source>
        <dbReference type="SAM" id="MobiDB-lite"/>
    </source>
</evidence>